<feature type="transmembrane region" description="Helical" evidence="9">
    <location>
        <begin position="513"/>
        <end position="533"/>
    </location>
</feature>
<feature type="transmembrane region" description="Helical" evidence="9">
    <location>
        <begin position="188"/>
        <end position="205"/>
    </location>
</feature>
<dbReference type="Proteomes" id="UP000314223">
    <property type="component" value="Unassembled WGS sequence"/>
</dbReference>
<evidence type="ECO:0000256" key="9">
    <source>
        <dbReference type="SAM" id="Phobius"/>
    </source>
</evidence>
<evidence type="ECO:0000256" key="4">
    <source>
        <dbReference type="ARBA" id="ARBA00022475"/>
    </source>
</evidence>
<keyword evidence="3" id="KW-0813">Transport</keyword>
<reference evidence="10 11" key="1">
    <citation type="submission" date="2019-06" db="EMBL/GenBank/DDBJ databases">
        <authorList>
            <person name="Mardanova A.M."/>
            <person name="Pudova D.S."/>
            <person name="Shagimardanova E.I."/>
            <person name="Gogoleva N.E."/>
            <person name="Lutfullin M.T."/>
            <person name="Hadieva G.F."/>
            <person name="Sharipova M.R."/>
        </authorList>
    </citation>
    <scope>NUCLEOTIDE SEQUENCE [LARGE SCALE GENOMIC DNA]</scope>
    <source>
        <strain evidence="10 11">MG-1</strain>
    </source>
</reference>
<feature type="transmembrane region" description="Helical" evidence="9">
    <location>
        <begin position="131"/>
        <end position="152"/>
    </location>
</feature>
<feature type="transmembrane region" description="Helical" evidence="9">
    <location>
        <begin position="389"/>
        <end position="408"/>
    </location>
</feature>
<keyword evidence="7 9" id="KW-0472">Membrane</keyword>
<feature type="transmembrane region" description="Helical" evidence="9">
    <location>
        <begin position="270"/>
        <end position="292"/>
    </location>
</feature>
<accession>A0A5C4X5D8</accession>
<feature type="region of interest" description="Disordered" evidence="8">
    <location>
        <begin position="554"/>
        <end position="580"/>
    </location>
</feature>
<sequence>MYSEPDHDPNVDDDSGERNGHRRAQLPGSGLDSLTGPSPAVRYADSMRHRPGRVFWISILGVGTFTLWGVLSPDGMAAAMTTAMDAVAAKVGWVYLVLTLGCIGLLVYLGFGRFGRVRLGADDDRPEYSTWAWLTMILSAVMGIGLISYGVAEPITHFTTPPHGLADPGTNEAAVRALQFSYFDWGPHAWAVFGVFGLAIAYSTHRRGNTGLISPMLRPLFGKAMDGWLGNVIDILAVIATLFGTTTSLGLGASQISEGLNRVFGIPNELFVQIIIILGITVVFTLSALSGVNRGIKFLSQTTAVLSIFLGLFVLIVGPTGFIGNLFFRSTGEYLNDFFKVSLLTPLVSGDVEWYQYWTYFMMAWWLSWGAFVGVFLAKISKGRTVREFVLGVMGIPSLVFFVWFTIFGGTAIKIDMDGDGGIGAAAAEDVNSAFFETLEHLPWVGLTSVIAILLVVLYFVSGADANTFVLSMLTSRGTLEPSRWVLAVWGALTGTSAMVLFFAGGLAALQQAAMLSALPFAVIVALLGYCIVKTLHEDQTMDAYRTVRRRDLETGGTGTRGDESVDIDDTTVKPAPAAD</sequence>
<dbReference type="Pfam" id="PF02028">
    <property type="entry name" value="BCCT"/>
    <property type="match status" value="1"/>
</dbReference>
<feature type="transmembrane region" description="Helical" evidence="9">
    <location>
        <begin position="304"/>
        <end position="328"/>
    </location>
</feature>
<evidence type="ECO:0000256" key="7">
    <source>
        <dbReference type="ARBA" id="ARBA00023136"/>
    </source>
</evidence>
<feature type="transmembrane region" description="Helical" evidence="9">
    <location>
        <begin position="91"/>
        <end position="111"/>
    </location>
</feature>
<dbReference type="GO" id="GO:0005886">
    <property type="term" value="C:plasma membrane"/>
    <property type="evidence" value="ECO:0007669"/>
    <property type="project" value="UniProtKB-SubCell"/>
</dbReference>
<evidence type="ECO:0000313" key="11">
    <source>
        <dbReference type="Proteomes" id="UP000314223"/>
    </source>
</evidence>
<dbReference type="GO" id="GO:0022857">
    <property type="term" value="F:transmembrane transporter activity"/>
    <property type="evidence" value="ECO:0007669"/>
    <property type="project" value="InterPro"/>
</dbReference>
<organism evidence="10 11">
    <name type="scientific">Brevibacterium sediminis</name>
    <dbReference type="NCBI Taxonomy" id="1857024"/>
    <lineage>
        <taxon>Bacteria</taxon>
        <taxon>Bacillati</taxon>
        <taxon>Actinomycetota</taxon>
        <taxon>Actinomycetes</taxon>
        <taxon>Micrococcales</taxon>
        <taxon>Brevibacteriaceae</taxon>
        <taxon>Brevibacterium</taxon>
    </lineage>
</organism>
<dbReference type="EMBL" id="VDMQ01000002">
    <property type="protein sequence ID" value="TNM56976.1"/>
    <property type="molecule type" value="Genomic_DNA"/>
</dbReference>
<evidence type="ECO:0000256" key="8">
    <source>
        <dbReference type="SAM" id="MobiDB-lite"/>
    </source>
</evidence>
<dbReference type="InterPro" id="IPR000060">
    <property type="entry name" value="BCCT_transptr"/>
</dbReference>
<dbReference type="PANTHER" id="PTHR30047:SF7">
    <property type="entry name" value="HIGH-AFFINITY CHOLINE TRANSPORT PROTEIN"/>
    <property type="match status" value="1"/>
</dbReference>
<gene>
    <name evidence="10" type="ORF">FHQ09_05265</name>
</gene>
<evidence type="ECO:0000256" key="2">
    <source>
        <dbReference type="ARBA" id="ARBA00005658"/>
    </source>
</evidence>
<feature type="transmembrane region" description="Helical" evidence="9">
    <location>
        <begin position="442"/>
        <end position="464"/>
    </location>
</feature>
<evidence type="ECO:0000313" key="10">
    <source>
        <dbReference type="EMBL" id="TNM56976.1"/>
    </source>
</evidence>
<protein>
    <submittedName>
        <fullName evidence="10">BCCT family transporter</fullName>
    </submittedName>
</protein>
<feature type="region of interest" description="Disordered" evidence="8">
    <location>
        <begin position="1"/>
        <end position="37"/>
    </location>
</feature>
<keyword evidence="5 9" id="KW-0812">Transmembrane</keyword>
<evidence type="ECO:0000256" key="3">
    <source>
        <dbReference type="ARBA" id="ARBA00022448"/>
    </source>
</evidence>
<feature type="transmembrane region" description="Helical" evidence="9">
    <location>
        <begin position="226"/>
        <end position="250"/>
    </location>
</feature>
<feature type="transmembrane region" description="Helical" evidence="9">
    <location>
        <begin position="54"/>
        <end position="71"/>
    </location>
</feature>
<evidence type="ECO:0000256" key="6">
    <source>
        <dbReference type="ARBA" id="ARBA00022989"/>
    </source>
</evidence>
<dbReference type="AlphaFoldDB" id="A0A5C4X5D8"/>
<feature type="transmembrane region" description="Helical" evidence="9">
    <location>
        <begin position="357"/>
        <end position="377"/>
    </location>
</feature>
<keyword evidence="4" id="KW-1003">Cell membrane</keyword>
<evidence type="ECO:0000256" key="1">
    <source>
        <dbReference type="ARBA" id="ARBA00004651"/>
    </source>
</evidence>
<comment type="similarity">
    <text evidence="2">Belongs to the BCCT transporter (TC 2.A.15) family.</text>
</comment>
<evidence type="ECO:0000256" key="5">
    <source>
        <dbReference type="ARBA" id="ARBA00022692"/>
    </source>
</evidence>
<feature type="compositionally biased region" description="Basic and acidic residues" evidence="8">
    <location>
        <begin position="1"/>
        <end position="10"/>
    </location>
</feature>
<dbReference type="NCBIfam" id="TIGR00842">
    <property type="entry name" value="bcct"/>
    <property type="match status" value="1"/>
</dbReference>
<comment type="subcellular location">
    <subcellularLocation>
        <location evidence="1">Cell membrane</location>
        <topology evidence="1">Multi-pass membrane protein</topology>
    </subcellularLocation>
</comment>
<name>A0A5C4X5D8_9MICO</name>
<keyword evidence="6 9" id="KW-1133">Transmembrane helix</keyword>
<feature type="transmembrane region" description="Helical" evidence="9">
    <location>
        <begin position="485"/>
        <end position="507"/>
    </location>
</feature>
<dbReference type="RefSeq" id="WP_139467766.1">
    <property type="nucleotide sequence ID" value="NZ_VDMQ01000002.1"/>
</dbReference>
<comment type="caution">
    <text evidence="10">The sequence shown here is derived from an EMBL/GenBank/DDBJ whole genome shotgun (WGS) entry which is preliminary data.</text>
</comment>
<proteinExistence type="inferred from homology"/>
<dbReference type="PANTHER" id="PTHR30047">
    <property type="entry name" value="HIGH-AFFINITY CHOLINE TRANSPORT PROTEIN-RELATED"/>
    <property type="match status" value="1"/>
</dbReference>